<dbReference type="PANTHER" id="PTHR34596">
    <property type="entry name" value="CHITOPORIN"/>
    <property type="match status" value="1"/>
</dbReference>
<evidence type="ECO:0000256" key="3">
    <source>
        <dbReference type="ARBA" id="ARBA00022729"/>
    </source>
</evidence>
<evidence type="ECO:0000313" key="6">
    <source>
        <dbReference type="Proteomes" id="UP000292302"/>
    </source>
</evidence>
<comment type="similarity">
    <text evidence="1">Belongs to the outer membrane porin (Opr) (TC 1.B.25) family.</text>
</comment>
<keyword evidence="6" id="KW-1185">Reference proteome</keyword>
<dbReference type="OrthoDB" id="6759120at2"/>
<keyword evidence="2" id="KW-0813">Transport</keyword>
<accession>A0A4Q9QLL4</accession>
<feature type="signal peptide" evidence="4">
    <location>
        <begin position="1"/>
        <end position="28"/>
    </location>
</feature>
<protein>
    <submittedName>
        <fullName evidence="5">Outer membrane porin, OprD family</fullName>
    </submittedName>
</protein>
<dbReference type="FunFam" id="2.40.160.10:FF:000008">
    <property type="entry name" value="OprD family porin"/>
    <property type="match status" value="1"/>
</dbReference>
<gene>
    <name evidence="5" type="ORF">DNK06_10320</name>
</gene>
<dbReference type="InterPro" id="IPR023614">
    <property type="entry name" value="Porin_dom_sf"/>
</dbReference>
<evidence type="ECO:0000256" key="4">
    <source>
        <dbReference type="SAM" id="SignalP"/>
    </source>
</evidence>
<dbReference type="GO" id="GO:0016020">
    <property type="term" value="C:membrane"/>
    <property type="evidence" value="ECO:0007669"/>
    <property type="project" value="InterPro"/>
</dbReference>
<dbReference type="EMBL" id="QJUI01000008">
    <property type="protein sequence ID" value="TBU80166.1"/>
    <property type="molecule type" value="Genomic_DNA"/>
</dbReference>
<comment type="caution">
    <text evidence="5">The sequence shown here is derived from an EMBL/GenBank/DDBJ whole genome shotgun (WGS) entry which is preliminary data.</text>
</comment>
<organism evidence="5 6">
    <name type="scientific">Phytopseudomonas daroniae</name>
    <dbReference type="NCBI Taxonomy" id="2487519"/>
    <lineage>
        <taxon>Bacteria</taxon>
        <taxon>Pseudomonadati</taxon>
        <taxon>Pseudomonadota</taxon>
        <taxon>Gammaproteobacteria</taxon>
        <taxon>Pseudomonadales</taxon>
        <taxon>Pseudomonadaceae</taxon>
        <taxon>Phytopseudomonas</taxon>
    </lineage>
</organism>
<keyword evidence="3 4" id="KW-0732">Signal</keyword>
<sequence>MPVFRSAPLAAAICTSLPLLVCSLGSQAAFVEDSSARLDLRNFYLNRDFRDGSGQSKREEWAQGFILDMRSGYTDGTLGFGVDALGMLGLKLDSGRGRTGTGLLPTHDDGRAADEYSKLGLTAKVRVSASELKVGTLIPRLPTVRPNDGRILPQVFRGGQLTANELEGLTLNLGRLERVTAREASHSERLALNNKNRRFSGGAAESAHFDFAGADYRFTPALTGSYHFGQLDDVYNQHFLGLQHSLPLGEGELKTDLRLSISDDQGRALGGEVDNRALNGMLTYSQAGHSIGAGYQRMFGDTGFAYIDGSDPYLVNFLQLNDFAQAEERSWQARYDYDFSALGVPGLTFMTRYVSGSHAQVTGSSQTGREWERNIDVQYKVQSGALKNVGVRWRHASHRANFTRGADEHRLIVSYSLPIW</sequence>
<reference evidence="5 6" key="1">
    <citation type="submission" date="2018-06" db="EMBL/GenBank/DDBJ databases">
        <title>Three novel Pseudomonas species isolated from symptomatic oak.</title>
        <authorList>
            <person name="Bueno-Gonzalez V."/>
            <person name="Brady C."/>
        </authorList>
    </citation>
    <scope>NUCLEOTIDE SEQUENCE [LARGE SCALE GENOMIC DNA]</scope>
    <source>
        <strain evidence="5 6">P9A</strain>
    </source>
</reference>
<evidence type="ECO:0000313" key="5">
    <source>
        <dbReference type="EMBL" id="TBU80166.1"/>
    </source>
</evidence>
<feature type="chain" id="PRO_5020638618" evidence="4">
    <location>
        <begin position="29"/>
        <end position="420"/>
    </location>
</feature>
<name>A0A4Q9QLL4_9GAMM</name>
<dbReference type="RefSeq" id="WP_131179951.1">
    <property type="nucleotide sequence ID" value="NZ_QJUI01000008.1"/>
</dbReference>
<proteinExistence type="inferred from homology"/>
<dbReference type="Gene3D" id="2.40.160.10">
    <property type="entry name" value="Porin"/>
    <property type="match status" value="1"/>
</dbReference>
<dbReference type="InterPro" id="IPR005318">
    <property type="entry name" value="OM_porin_bac"/>
</dbReference>
<evidence type="ECO:0000256" key="2">
    <source>
        <dbReference type="ARBA" id="ARBA00022448"/>
    </source>
</evidence>
<evidence type="ECO:0000256" key="1">
    <source>
        <dbReference type="ARBA" id="ARBA00009075"/>
    </source>
</evidence>
<dbReference type="AlphaFoldDB" id="A0A4Q9QLL4"/>
<dbReference type="GO" id="GO:0015288">
    <property type="term" value="F:porin activity"/>
    <property type="evidence" value="ECO:0007669"/>
    <property type="project" value="TreeGrafter"/>
</dbReference>
<dbReference type="Pfam" id="PF03573">
    <property type="entry name" value="OprD"/>
    <property type="match status" value="1"/>
</dbReference>
<dbReference type="Proteomes" id="UP000292302">
    <property type="component" value="Unassembled WGS sequence"/>
</dbReference>
<dbReference type="PANTHER" id="PTHR34596:SF2">
    <property type="entry name" value="CHITOPORIN"/>
    <property type="match status" value="1"/>
</dbReference>